<keyword evidence="1" id="KW-1185">Reference proteome</keyword>
<reference evidence="2" key="1">
    <citation type="submission" date="2016-11" db="UniProtKB">
        <authorList>
            <consortium name="WormBaseParasite"/>
        </authorList>
    </citation>
    <scope>IDENTIFICATION</scope>
</reference>
<evidence type="ECO:0000313" key="1">
    <source>
        <dbReference type="Proteomes" id="UP000095287"/>
    </source>
</evidence>
<sequence length="84" mass="9702">MVKPNEESMSDAPVKISRKCNLPESSHHRLFSTNSSSFHQLLPNRPDLVHVDNRFNHRVLTQQCARQLSRHKLDFSVTDYEGDA</sequence>
<dbReference type="Proteomes" id="UP000095287">
    <property type="component" value="Unplaced"/>
</dbReference>
<accession>A0A1I7YWA5</accession>
<dbReference type="AlphaFoldDB" id="A0A1I7YWA5"/>
<protein>
    <submittedName>
        <fullName evidence="2">Uncharacterized protein</fullName>
    </submittedName>
</protein>
<name>A0A1I7YWA5_9BILA</name>
<evidence type="ECO:0000313" key="2">
    <source>
        <dbReference type="WBParaSite" id="L893_g2037.t1"/>
    </source>
</evidence>
<organism evidence="1 2">
    <name type="scientific">Steinernema glaseri</name>
    <dbReference type="NCBI Taxonomy" id="37863"/>
    <lineage>
        <taxon>Eukaryota</taxon>
        <taxon>Metazoa</taxon>
        <taxon>Ecdysozoa</taxon>
        <taxon>Nematoda</taxon>
        <taxon>Chromadorea</taxon>
        <taxon>Rhabditida</taxon>
        <taxon>Tylenchina</taxon>
        <taxon>Panagrolaimomorpha</taxon>
        <taxon>Strongyloidoidea</taxon>
        <taxon>Steinernematidae</taxon>
        <taxon>Steinernema</taxon>
    </lineage>
</organism>
<dbReference type="WBParaSite" id="L893_g2037.t1">
    <property type="protein sequence ID" value="L893_g2037.t1"/>
    <property type="gene ID" value="L893_g2037"/>
</dbReference>
<proteinExistence type="predicted"/>